<evidence type="ECO:0000313" key="1">
    <source>
        <dbReference type="EMBL" id="CCF72653.1"/>
    </source>
</evidence>
<proteinExistence type="predicted"/>
<reference evidence="1 2" key="2">
    <citation type="journal article" date="2013" name="PLoS ONE">
        <title>Whole genome mapping and re-organization of the nuclear and mitochondrial genomes of Babesia microti isolates.</title>
        <authorList>
            <person name="Cornillot E."/>
            <person name="Dassouli A."/>
            <person name="Garg A."/>
            <person name="Pachikara N."/>
            <person name="Randazzo S."/>
            <person name="Depoix D."/>
            <person name="Carcy B."/>
            <person name="Delbecq S."/>
            <person name="Frutos R."/>
            <person name="Silva J.C."/>
            <person name="Sutton R."/>
            <person name="Krause P.J."/>
            <person name="Mamoun C.B."/>
        </authorList>
    </citation>
    <scope>NUCLEOTIDE SEQUENCE [LARGE SCALE GENOMIC DNA]</scope>
    <source>
        <strain evidence="1 2">RI</strain>
    </source>
</reference>
<dbReference type="RefSeq" id="XP_012647262.1">
    <property type="nucleotide sequence ID" value="XM_012791808.1"/>
</dbReference>
<gene>
    <name evidence="1" type="ORF">BMR1_01G00955</name>
</gene>
<dbReference type="KEGG" id="bmic:BMR1_01G00955"/>
<sequence length="105" mass="12204">MGLQFLCGNISLVTTDRKSISKKLKAHKTTHSRRMMFVNYSIILDNLYLPLLIVPIHCLYNRDYIYLHFYYMMKPSTPEDNVTLNIVVNTFKSANAANFTNNLIL</sequence>
<dbReference type="AlphaFoldDB" id="I7I7U5"/>
<dbReference type="Proteomes" id="UP000002899">
    <property type="component" value="Chromosome I"/>
</dbReference>
<dbReference type="VEuPathDB" id="PiroplasmaDB:BMR1_01G00955"/>
<reference evidence="1 2" key="3">
    <citation type="journal article" date="2016" name="Sci. Rep.">
        <title>Genome-wide diversity and gene expression profiling of Babesia microti isolates identify polymorphic genes that mediate host-pathogen interactions.</title>
        <authorList>
            <person name="Silva J.C."/>
            <person name="Cornillot E."/>
            <person name="McCracken C."/>
            <person name="Usmani-Brown S."/>
            <person name="Dwivedi A."/>
            <person name="Ifeonu O.O."/>
            <person name="Crabtree J."/>
            <person name="Gotia H.T."/>
            <person name="Virji A.Z."/>
            <person name="Reynes C."/>
            <person name="Colinge J."/>
            <person name="Kumar V."/>
            <person name="Lawres L."/>
            <person name="Pazzi J.E."/>
            <person name="Pablo J.V."/>
            <person name="Hung C."/>
            <person name="Brancato J."/>
            <person name="Kumari P."/>
            <person name="Orvis J."/>
            <person name="Tretina K."/>
            <person name="Chibucos M."/>
            <person name="Ott S."/>
            <person name="Sadzewicz L."/>
            <person name="Sengamalay N."/>
            <person name="Shetty A.C."/>
            <person name="Su Q."/>
            <person name="Tallon L."/>
            <person name="Fraser C.M."/>
            <person name="Frutos R."/>
            <person name="Molina D.M."/>
            <person name="Krause P.J."/>
            <person name="Ben Mamoun C."/>
        </authorList>
    </citation>
    <scope>NUCLEOTIDE SEQUENCE [LARGE SCALE GENOMIC DNA]</scope>
    <source>
        <strain evidence="1 2">RI</strain>
    </source>
</reference>
<name>I7I7U5_BABMR</name>
<reference evidence="1 2" key="1">
    <citation type="journal article" date="2012" name="Nucleic Acids Res.">
        <title>Sequencing of the smallest Apicomplexan genome from the human pathogen Babesia microti.</title>
        <authorList>
            <person name="Cornillot E."/>
            <person name="Hadj-Kaddour K."/>
            <person name="Dassouli A."/>
            <person name="Noel B."/>
            <person name="Ranwez V."/>
            <person name="Vacherie B."/>
            <person name="Augagneur Y."/>
            <person name="Bres V."/>
            <person name="Duclos A."/>
            <person name="Randazzo S."/>
            <person name="Carcy B."/>
            <person name="Debierre-Grockiego F."/>
            <person name="Delbecq S."/>
            <person name="Moubri-Menage K."/>
            <person name="Shams-Eldin H."/>
            <person name="Usmani-Brown S."/>
            <person name="Bringaud F."/>
            <person name="Wincker P."/>
            <person name="Vivares C.P."/>
            <person name="Schwarz R.T."/>
            <person name="Schetters T.P."/>
            <person name="Krause P.J."/>
            <person name="Gorenflot A."/>
            <person name="Berry V."/>
            <person name="Barbe V."/>
            <person name="Ben Mamoun C."/>
        </authorList>
    </citation>
    <scope>NUCLEOTIDE SEQUENCE [LARGE SCALE GENOMIC DNA]</scope>
    <source>
        <strain evidence="1 2">RI</strain>
    </source>
</reference>
<accession>I7I7U5</accession>
<keyword evidence="2" id="KW-1185">Reference proteome</keyword>
<dbReference type="EMBL" id="FO082871">
    <property type="protein sequence ID" value="CCF72653.1"/>
    <property type="molecule type" value="Genomic_DNA"/>
</dbReference>
<organism evidence="1 2">
    <name type="scientific">Babesia microti (strain RI)</name>
    <dbReference type="NCBI Taxonomy" id="1133968"/>
    <lineage>
        <taxon>Eukaryota</taxon>
        <taxon>Sar</taxon>
        <taxon>Alveolata</taxon>
        <taxon>Apicomplexa</taxon>
        <taxon>Aconoidasida</taxon>
        <taxon>Piroplasmida</taxon>
        <taxon>Babesiidae</taxon>
        <taxon>Babesia</taxon>
    </lineage>
</organism>
<protein>
    <submittedName>
        <fullName evidence="1">Uncharacterized protein</fullName>
    </submittedName>
</protein>
<evidence type="ECO:0000313" key="2">
    <source>
        <dbReference type="Proteomes" id="UP000002899"/>
    </source>
</evidence>
<dbReference type="GeneID" id="24423265"/>